<keyword evidence="3" id="KW-1185">Reference proteome</keyword>
<dbReference type="Proteomes" id="UP001233999">
    <property type="component" value="Unassembled WGS sequence"/>
</dbReference>
<comment type="caution">
    <text evidence="2">The sequence shown here is derived from an EMBL/GenBank/DDBJ whole genome shotgun (WGS) entry which is preliminary data.</text>
</comment>
<evidence type="ECO:0000256" key="1">
    <source>
        <dbReference type="SAM" id="MobiDB-lite"/>
    </source>
</evidence>
<accession>A0AAD8ADD6</accession>
<name>A0AAD8ADD6_DIPPU</name>
<dbReference type="AlphaFoldDB" id="A0AAD8ADD6"/>
<evidence type="ECO:0000313" key="2">
    <source>
        <dbReference type="EMBL" id="KAJ9596551.1"/>
    </source>
</evidence>
<feature type="non-terminal residue" evidence="2">
    <location>
        <position position="1"/>
    </location>
</feature>
<organism evidence="2 3">
    <name type="scientific">Diploptera punctata</name>
    <name type="common">Pacific beetle cockroach</name>
    <dbReference type="NCBI Taxonomy" id="6984"/>
    <lineage>
        <taxon>Eukaryota</taxon>
        <taxon>Metazoa</taxon>
        <taxon>Ecdysozoa</taxon>
        <taxon>Arthropoda</taxon>
        <taxon>Hexapoda</taxon>
        <taxon>Insecta</taxon>
        <taxon>Pterygota</taxon>
        <taxon>Neoptera</taxon>
        <taxon>Polyneoptera</taxon>
        <taxon>Dictyoptera</taxon>
        <taxon>Blattodea</taxon>
        <taxon>Blaberoidea</taxon>
        <taxon>Blaberidae</taxon>
        <taxon>Diplopterinae</taxon>
        <taxon>Diploptera</taxon>
    </lineage>
</organism>
<gene>
    <name evidence="2" type="ORF">L9F63_012423</name>
</gene>
<protein>
    <submittedName>
        <fullName evidence="2">Uncharacterized protein</fullName>
    </submittedName>
</protein>
<sequence length="243" mass="28174">EKGYELEHLESEQQEKKSKENRSADGNQSAGDGHVMVNGISNGYTEKHSKKEHKSEHKDKHRDKDRHKERSKDHKDREKDKDKEKHRDKEKHGSSGKVKSRERGNAKSKEGESHREKKEKTPEPEPEQEAEFANVTIKEEHQDFLDEGEEEEENVTVNSYTDLSSFIKSEPSLDIKSEEEETEDDVPLHCSISDHRHHPQLSIFSRLSIFSFAGCNHLSHKHAIFNSLLHRLINIPLNFLLCN</sequence>
<feature type="compositionally biased region" description="Basic and acidic residues" evidence="1">
    <location>
        <begin position="45"/>
        <end position="58"/>
    </location>
</feature>
<feature type="non-terminal residue" evidence="2">
    <location>
        <position position="243"/>
    </location>
</feature>
<dbReference type="EMBL" id="JASPKZ010001981">
    <property type="protein sequence ID" value="KAJ9596551.1"/>
    <property type="molecule type" value="Genomic_DNA"/>
</dbReference>
<evidence type="ECO:0000313" key="3">
    <source>
        <dbReference type="Proteomes" id="UP001233999"/>
    </source>
</evidence>
<proteinExistence type="predicted"/>
<feature type="compositionally biased region" description="Basic and acidic residues" evidence="1">
    <location>
        <begin position="1"/>
        <end position="23"/>
    </location>
</feature>
<feature type="region of interest" description="Disordered" evidence="1">
    <location>
        <begin position="1"/>
        <end position="131"/>
    </location>
</feature>
<reference evidence="2" key="2">
    <citation type="submission" date="2023-05" db="EMBL/GenBank/DDBJ databases">
        <authorList>
            <person name="Fouks B."/>
        </authorList>
    </citation>
    <scope>NUCLEOTIDE SEQUENCE</scope>
    <source>
        <strain evidence="2">Stay&amp;Tobe</strain>
        <tissue evidence="2">Testes</tissue>
    </source>
</reference>
<feature type="compositionally biased region" description="Basic and acidic residues" evidence="1">
    <location>
        <begin position="66"/>
        <end position="123"/>
    </location>
</feature>
<reference evidence="2" key="1">
    <citation type="journal article" date="2023" name="IScience">
        <title>Live-bearing cockroach genome reveals convergent evolutionary mechanisms linked to viviparity in insects and beyond.</title>
        <authorList>
            <person name="Fouks B."/>
            <person name="Harrison M.C."/>
            <person name="Mikhailova A.A."/>
            <person name="Marchal E."/>
            <person name="English S."/>
            <person name="Carruthers M."/>
            <person name="Jennings E.C."/>
            <person name="Chiamaka E.L."/>
            <person name="Frigard R.A."/>
            <person name="Pippel M."/>
            <person name="Attardo G.M."/>
            <person name="Benoit J.B."/>
            <person name="Bornberg-Bauer E."/>
            <person name="Tobe S.S."/>
        </authorList>
    </citation>
    <scope>NUCLEOTIDE SEQUENCE</scope>
    <source>
        <strain evidence="2">Stay&amp;Tobe</strain>
    </source>
</reference>